<sequence>MKNQTFSQRFWLVLILGVVCAWGSASAQSGPVIEVSAAQGVRINGKVLTPGPWAEGLAKRLSDEPKFFELRGTFIEFNKSGIIIPRYGRAIQFVLPFNDMGLDRRTPISFTGTVAIEGVILKNMERSSVDDVLKLLTAKGMNPQKCDADPEFSHQLTVGKAIVIFTRGKERQMARVWIQWDDSEPDPKEFLK</sequence>
<name>A0A366HA59_9BACT</name>
<accession>A0A366HA59</accession>
<evidence type="ECO:0000313" key="2">
    <source>
        <dbReference type="EMBL" id="RBP39095.1"/>
    </source>
</evidence>
<feature type="chain" id="PRO_5016735754" evidence="1">
    <location>
        <begin position="28"/>
        <end position="192"/>
    </location>
</feature>
<gene>
    <name evidence="2" type="ORF">DES53_110119</name>
</gene>
<organism evidence="2 3">
    <name type="scientific">Roseimicrobium gellanilyticum</name>
    <dbReference type="NCBI Taxonomy" id="748857"/>
    <lineage>
        <taxon>Bacteria</taxon>
        <taxon>Pseudomonadati</taxon>
        <taxon>Verrucomicrobiota</taxon>
        <taxon>Verrucomicrobiia</taxon>
        <taxon>Verrucomicrobiales</taxon>
        <taxon>Verrucomicrobiaceae</taxon>
        <taxon>Roseimicrobium</taxon>
    </lineage>
</organism>
<evidence type="ECO:0000313" key="3">
    <source>
        <dbReference type="Proteomes" id="UP000253426"/>
    </source>
</evidence>
<reference evidence="2 3" key="1">
    <citation type="submission" date="2018-06" db="EMBL/GenBank/DDBJ databases">
        <title>Genomic Encyclopedia of Type Strains, Phase IV (KMG-IV): sequencing the most valuable type-strain genomes for metagenomic binning, comparative biology and taxonomic classification.</title>
        <authorList>
            <person name="Goeker M."/>
        </authorList>
    </citation>
    <scope>NUCLEOTIDE SEQUENCE [LARGE SCALE GENOMIC DNA]</scope>
    <source>
        <strain evidence="2 3">DSM 25532</strain>
    </source>
</reference>
<proteinExistence type="predicted"/>
<evidence type="ECO:0000256" key="1">
    <source>
        <dbReference type="SAM" id="SignalP"/>
    </source>
</evidence>
<protein>
    <submittedName>
        <fullName evidence="2">Uncharacterized protein</fullName>
    </submittedName>
</protein>
<dbReference type="AlphaFoldDB" id="A0A366HA59"/>
<comment type="caution">
    <text evidence="2">The sequence shown here is derived from an EMBL/GenBank/DDBJ whole genome shotgun (WGS) entry which is preliminary data.</text>
</comment>
<dbReference type="Proteomes" id="UP000253426">
    <property type="component" value="Unassembled WGS sequence"/>
</dbReference>
<feature type="signal peptide" evidence="1">
    <location>
        <begin position="1"/>
        <end position="27"/>
    </location>
</feature>
<keyword evidence="1" id="KW-0732">Signal</keyword>
<keyword evidence="3" id="KW-1185">Reference proteome</keyword>
<dbReference type="EMBL" id="QNRR01000010">
    <property type="protein sequence ID" value="RBP39095.1"/>
    <property type="molecule type" value="Genomic_DNA"/>
</dbReference>
<dbReference type="RefSeq" id="WP_113960861.1">
    <property type="nucleotide sequence ID" value="NZ_QNRR01000010.1"/>
</dbReference>